<proteinExistence type="predicted"/>
<evidence type="ECO:0000313" key="1">
    <source>
        <dbReference type="EMBL" id="KAB2807079.1"/>
    </source>
</evidence>
<accession>A0A6N6RFG9</accession>
<dbReference type="InterPro" id="IPR028960">
    <property type="entry name" value="Imm27"/>
</dbReference>
<dbReference type="EMBL" id="WBVO01000012">
    <property type="protein sequence ID" value="KAB2807079.1"/>
    <property type="molecule type" value="Genomic_DNA"/>
</dbReference>
<sequence>MKLRPEEELLSGGWENAHFGIQADATQKRIDFLVANHLEKLEEACSDWGSVCRDPEDGRIWKLSYPNSELHGGGPAELRCLGNMTHPNGDD</sequence>
<organism evidence="1 2">
    <name type="scientific">Phaeocystidibacter luteus</name>
    <dbReference type="NCBI Taxonomy" id="911197"/>
    <lineage>
        <taxon>Bacteria</taxon>
        <taxon>Pseudomonadati</taxon>
        <taxon>Bacteroidota</taxon>
        <taxon>Flavobacteriia</taxon>
        <taxon>Flavobacteriales</taxon>
        <taxon>Phaeocystidibacteraceae</taxon>
        <taxon>Phaeocystidibacter</taxon>
    </lineage>
</organism>
<dbReference type="RefSeq" id="WP_151668269.1">
    <property type="nucleotide sequence ID" value="NZ_WBVO01000012.1"/>
</dbReference>
<comment type="caution">
    <text evidence="1">The sequence shown here is derived from an EMBL/GenBank/DDBJ whole genome shotgun (WGS) entry which is preliminary data.</text>
</comment>
<reference evidence="1 2" key="1">
    <citation type="submission" date="2019-09" db="EMBL/GenBank/DDBJ databases">
        <title>Genomes of family Cryomorphaceae.</title>
        <authorList>
            <person name="Bowman J.P."/>
        </authorList>
    </citation>
    <scope>NUCLEOTIDE SEQUENCE [LARGE SCALE GENOMIC DNA]</scope>
    <source>
        <strain evidence="1 2">LMG 25704</strain>
    </source>
</reference>
<dbReference type="OrthoDB" id="1438237at2"/>
<keyword evidence="2" id="KW-1185">Reference proteome</keyword>
<dbReference type="Pfam" id="PF15590">
    <property type="entry name" value="Imm27"/>
    <property type="match status" value="1"/>
</dbReference>
<name>A0A6N6RFG9_9FLAO</name>
<gene>
    <name evidence="1" type="ORF">F8C67_12860</name>
</gene>
<protein>
    <submittedName>
        <fullName evidence="1">Uncharacterized protein</fullName>
    </submittedName>
</protein>
<evidence type="ECO:0000313" key="2">
    <source>
        <dbReference type="Proteomes" id="UP000468650"/>
    </source>
</evidence>
<dbReference type="AlphaFoldDB" id="A0A6N6RFG9"/>
<dbReference type="Proteomes" id="UP000468650">
    <property type="component" value="Unassembled WGS sequence"/>
</dbReference>